<evidence type="ECO:0000313" key="3">
    <source>
        <dbReference type="Proteomes" id="UP001217918"/>
    </source>
</evidence>
<name>A0AAD9I880_9PEZI</name>
<feature type="region of interest" description="Disordered" evidence="1">
    <location>
        <begin position="177"/>
        <end position="209"/>
    </location>
</feature>
<accession>A0AAD9I880</accession>
<reference evidence="2" key="1">
    <citation type="journal article" date="2023" name="Mol. Plant Microbe Interact.">
        <title>Elucidating the Obligate Nature and Biological Capacity of an Invasive Fungal Corn Pathogen.</title>
        <authorList>
            <person name="MacCready J.S."/>
            <person name="Roggenkamp E.M."/>
            <person name="Gdanetz K."/>
            <person name="Chilvers M.I."/>
        </authorList>
    </citation>
    <scope>NUCLEOTIDE SEQUENCE</scope>
    <source>
        <strain evidence="2">PM02</strain>
    </source>
</reference>
<dbReference type="AlphaFoldDB" id="A0AAD9I880"/>
<evidence type="ECO:0000313" key="2">
    <source>
        <dbReference type="EMBL" id="KAK2072851.1"/>
    </source>
</evidence>
<organism evidence="2 3">
    <name type="scientific">Phyllachora maydis</name>
    <dbReference type="NCBI Taxonomy" id="1825666"/>
    <lineage>
        <taxon>Eukaryota</taxon>
        <taxon>Fungi</taxon>
        <taxon>Dikarya</taxon>
        <taxon>Ascomycota</taxon>
        <taxon>Pezizomycotina</taxon>
        <taxon>Sordariomycetes</taxon>
        <taxon>Sordariomycetidae</taxon>
        <taxon>Phyllachorales</taxon>
        <taxon>Phyllachoraceae</taxon>
        <taxon>Phyllachora</taxon>
    </lineage>
</organism>
<protein>
    <submittedName>
        <fullName evidence="2">Uncharacterized protein</fullName>
    </submittedName>
</protein>
<gene>
    <name evidence="2" type="ORF">P8C59_007181</name>
</gene>
<feature type="region of interest" description="Disordered" evidence="1">
    <location>
        <begin position="132"/>
        <end position="151"/>
    </location>
</feature>
<dbReference type="Proteomes" id="UP001217918">
    <property type="component" value="Unassembled WGS sequence"/>
</dbReference>
<sequence>MEDCQTTTSTTAKETAIDAITIVPIVPSSSAPPTINAPAISAPLLTNVVAVKGLIVYNRVIEEGLLEEAKKQYPIVVKAKRQLRRPVRRGAIGPSTNSNSNSSNSNNTNIDSLSDLDNSVYNIPAPIPAKPAKITPARSKRTAGSNTGRYITDSGLIANKDDNNAYNGAYVPPADIEEEEEKEGSGNNDGVNGSTSDSADKGEGSGIYKHGKGALRYKDTLLYKRQHVMSYPCSPSGAPCADIYVYCVQVVTAGKGRGPNNA</sequence>
<feature type="compositionally biased region" description="Polar residues" evidence="1">
    <location>
        <begin position="185"/>
        <end position="197"/>
    </location>
</feature>
<feature type="compositionally biased region" description="Low complexity" evidence="1">
    <location>
        <begin position="95"/>
        <end position="113"/>
    </location>
</feature>
<keyword evidence="3" id="KW-1185">Reference proteome</keyword>
<evidence type="ECO:0000256" key="1">
    <source>
        <dbReference type="SAM" id="MobiDB-lite"/>
    </source>
</evidence>
<proteinExistence type="predicted"/>
<feature type="region of interest" description="Disordered" evidence="1">
    <location>
        <begin position="86"/>
        <end position="113"/>
    </location>
</feature>
<comment type="caution">
    <text evidence="2">The sequence shown here is derived from an EMBL/GenBank/DDBJ whole genome shotgun (WGS) entry which is preliminary data.</text>
</comment>
<dbReference type="EMBL" id="JAQQPM010000006">
    <property type="protein sequence ID" value="KAK2072851.1"/>
    <property type="molecule type" value="Genomic_DNA"/>
</dbReference>